<accession>A0A8C0BIB4</accession>
<dbReference type="PANTHER" id="PTHR13723">
    <property type="entry name" value="ADAMTS A DISINTEGRIN AND METALLOPROTEASE WITH THROMBOSPONDIN MOTIFS PROTEASE"/>
    <property type="match status" value="1"/>
</dbReference>
<evidence type="ECO:0000256" key="3">
    <source>
        <dbReference type="ARBA" id="ARBA00022530"/>
    </source>
</evidence>
<dbReference type="InterPro" id="IPR036383">
    <property type="entry name" value="TSP1_rpt_sf"/>
</dbReference>
<dbReference type="FunFam" id="2.20.100.10:FF:000005">
    <property type="entry name" value="ADAM metallopeptidase with thrombospondin type 1 motif 9"/>
    <property type="match status" value="2"/>
</dbReference>
<evidence type="ECO:0000256" key="6">
    <source>
        <dbReference type="ARBA" id="ARBA00023157"/>
    </source>
</evidence>
<dbReference type="GO" id="GO:0030198">
    <property type="term" value="P:extracellular matrix organization"/>
    <property type="evidence" value="ECO:0007669"/>
    <property type="project" value="InterPro"/>
</dbReference>
<dbReference type="InterPro" id="IPR045371">
    <property type="entry name" value="ADAMTS_CR_3"/>
</dbReference>
<dbReference type="GO" id="GO:0004222">
    <property type="term" value="F:metalloendopeptidase activity"/>
    <property type="evidence" value="ECO:0007669"/>
    <property type="project" value="TreeGrafter"/>
</dbReference>
<dbReference type="PANTHER" id="PTHR13723:SF16">
    <property type="entry name" value="THROMBOSPONDIN TYPE-1 DOMAIN-CONTAINING PROTEIN 4"/>
    <property type="match status" value="1"/>
</dbReference>
<dbReference type="Gene3D" id="2.60.120.830">
    <property type="match status" value="1"/>
</dbReference>
<dbReference type="AlphaFoldDB" id="A0A8C0BIB4"/>
<feature type="domain" description="PLAC" evidence="7">
    <location>
        <begin position="632"/>
        <end position="669"/>
    </location>
</feature>
<protein>
    <submittedName>
        <fullName evidence="8">Thrombospondin type 1 domain containing 4</fullName>
    </submittedName>
</protein>
<name>A0A8C0BIB4_9AVES</name>
<reference evidence="8" key="2">
    <citation type="submission" date="2025-09" db="UniProtKB">
        <authorList>
            <consortium name="Ensembl"/>
        </authorList>
    </citation>
    <scope>IDENTIFICATION</scope>
</reference>
<dbReference type="FunFam" id="2.60.120.830:FF:000001">
    <property type="entry name" value="A disintegrin and metalloproteinase with thrombospondin motifs 1"/>
    <property type="match status" value="1"/>
</dbReference>
<keyword evidence="9" id="KW-1185">Reference proteome</keyword>
<evidence type="ECO:0000256" key="1">
    <source>
        <dbReference type="ARBA" id="ARBA00004498"/>
    </source>
</evidence>
<evidence type="ECO:0000259" key="7">
    <source>
        <dbReference type="PROSITE" id="PS50900"/>
    </source>
</evidence>
<dbReference type="Pfam" id="PF08686">
    <property type="entry name" value="PLAC"/>
    <property type="match status" value="1"/>
</dbReference>
<evidence type="ECO:0000313" key="8">
    <source>
        <dbReference type="Ensembl" id="ENSBJAP00000017433.1"/>
    </source>
</evidence>
<dbReference type="InterPro" id="IPR010909">
    <property type="entry name" value="PLAC"/>
</dbReference>
<dbReference type="Pfam" id="PF05986">
    <property type="entry name" value="ADAMTS_spacer1"/>
    <property type="match status" value="1"/>
</dbReference>
<dbReference type="PRINTS" id="PR01857">
    <property type="entry name" value="ADAMTSFAMILY"/>
</dbReference>
<dbReference type="GO" id="GO:0031012">
    <property type="term" value="C:extracellular matrix"/>
    <property type="evidence" value="ECO:0007669"/>
    <property type="project" value="TreeGrafter"/>
</dbReference>
<dbReference type="SMART" id="SM00209">
    <property type="entry name" value="TSP1"/>
    <property type="match status" value="5"/>
</dbReference>
<dbReference type="InterPro" id="IPR050439">
    <property type="entry name" value="ADAMTS_ADAMTS-like"/>
</dbReference>
<dbReference type="FunFam" id="2.20.100.10:FF:000023">
    <property type="entry name" value="Thrombospondin type-1 domain-containing protein 4"/>
    <property type="match status" value="1"/>
</dbReference>
<keyword evidence="2" id="KW-0964">Secreted</keyword>
<sequence length="679" mass="76020">CLPKACIAGYLIKDVTSICKTSPASVCVYVHACTCIKEALPSIYNNNIAVDYNVTVFFLFKQMCPESSRNIREVQCASYNNKPFMGRFYEWEPFAEVKGSQKCELNCRAIGYRFYVRQAEKVIDGTPCDQNGTSICVAGQCKSIGCDDYLGSDKVIDKCGICGGDNTACKVVSGVFKHTLTNLGYHKIVEIPEGATKINITEMSKSNNYLALRSRSGRSIINGNWAIDRPGRYEGGGTMFTYKRPNEISSTAGESFLADGPTNEVLDVYVSFLYLIFLMEKNCSVHFMLFLSASVLGSQYPVFHCVNRITHEEVSESYCDSSTKPIPEEEACNLFPCPAFWDIGEWSECSKTCGLGMQHRQILCRQMYANRTLTVQQYRCHHLEKPETTSTCQLKICSEWQIRTEWTSCSVPCGVGQRTRDVKCVSNLGDIVDDEECNMKLRPNDIENCDMGPCAKSWFLTEWSDRCSAECGDGVRTRSVVCMTNHVSSLPLEGCGNNRPSETTPCNNGPCAGKVEWFAGGWTQCSTECGSGSQQREVICVRKTEGNFDVLNPYECSYLEKPPSQQSCYLKPCGSKWFHTEWSTCSKSCEGGFRVREVRCLSDDMTASTQCDPQLKPEEKEPCNTQDCIPEIDENCKDKYYNCNVVVQARLCVYTYYKTACCASCTRVANRQSGFLGRR</sequence>
<dbReference type="InterPro" id="IPR010294">
    <property type="entry name" value="ADAMTS_spacer1"/>
</dbReference>
<keyword evidence="6" id="KW-1015">Disulfide bond</keyword>
<dbReference type="PROSITE" id="PS50900">
    <property type="entry name" value="PLAC"/>
    <property type="match status" value="1"/>
</dbReference>
<dbReference type="PROSITE" id="PS50092">
    <property type="entry name" value="TSP1"/>
    <property type="match status" value="5"/>
</dbReference>
<dbReference type="Pfam" id="PF19236">
    <property type="entry name" value="ADAMTS_CR_3"/>
    <property type="match status" value="1"/>
</dbReference>
<dbReference type="GO" id="GO:0006508">
    <property type="term" value="P:proteolysis"/>
    <property type="evidence" value="ECO:0007669"/>
    <property type="project" value="TreeGrafter"/>
</dbReference>
<dbReference type="InterPro" id="IPR013273">
    <property type="entry name" value="ADAMTS/ADAMTS-like"/>
</dbReference>
<evidence type="ECO:0000313" key="9">
    <source>
        <dbReference type="Proteomes" id="UP000694555"/>
    </source>
</evidence>
<dbReference type="Proteomes" id="UP000694555">
    <property type="component" value="Unplaced"/>
</dbReference>
<evidence type="ECO:0000256" key="5">
    <source>
        <dbReference type="ARBA" id="ARBA00022737"/>
    </source>
</evidence>
<dbReference type="FunFam" id="2.20.100.10:FF:000039">
    <property type="entry name" value="thrombospondin type-1 domain-containing protein 4"/>
    <property type="match status" value="1"/>
</dbReference>
<keyword evidence="3" id="KW-0272">Extracellular matrix</keyword>
<dbReference type="InterPro" id="IPR000884">
    <property type="entry name" value="TSP1_rpt"/>
</dbReference>
<evidence type="ECO:0000256" key="2">
    <source>
        <dbReference type="ARBA" id="ARBA00022525"/>
    </source>
</evidence>
<reference evidence="8" key="1">
    <citation type="submission" date="2025-08" db="UniProtKB">
        <authorList>
            <consortium name="Ensembl"/>
        </authorList>
    </citation>
    <scope>IDENTIFICATION</scope>
</reference>
<dbReference type="SUPFAM" id="SSF82895">
    <property type="entry name" value="TSP-1 type 1 repeat"/>
    <property type="match status" value="5"/>
</dbReference>
<dbReference type="Pfam" id="PF19030">
    <property type="entry name" value="TSP1_ADAMTS"/>
    <property type="match status" value="5"/>
</dbReference>
<dbReference type="Ensembl" id="ENSBJAT00000017909.1">
    <property type="protein sequence ID" value="ENSBJAP00000017433.1"/>
    <property type="gene ID" value="ENSBJAG00000011047.1"/>
</dbReference>
<dbReference type="Gene3D" id="2.20.100.10">
    <property type="entry name" value="Thrombospondin type-1 (TSP1) repeat"/>
    <property type="match status" value="5"/>
</dbReference>
<organism evidence="8 9">
    <name type="scientific">Buteo japonicus</name>
    <dbReference type="NCBI Taxonomy" id="224669"/>
    <lineage>
        <taxon>Eukaryota</taxon>
        <taxon>Metazoa</taxon>
        <taxon>Chordata</taxon>
        <taxon>Craniata</taxon>
        <taxon>Vertebrata</taxon>
        <taxon>Euteleostomi</taxon>
        <taxon>Archelosauria</taxon>
        <taxon>Archosauria</taxon>
        <taxon>Dinosauria</taxon>
        <taxon>Saurischia</taxon>
        <taxon>Theropoda</taxon>
        <taxon>Coelurosauria</taxon>
        <taxon>Aves</taxon>
        <taxon>Neognathae</taxon>
        <taxon>Neoaves</taxon>
        <taxon>Telluraves</taxon>
        <taxon>Accipitrimorphae</taxon>
        <taxon>Accipitriformes</taxon>
        <taxon>Accipitridae</taxon>
        <taxon>Accipitrinae</taxon>
        <taxon>Buteo</taxon>
    </lineage>
</organism>
<keyword evidence="4" id="KW-0732">Signal</keyword>
<evidence type="ECO:0000256" key="4">
    <source>
        <dbReference type="ARBA" id="ARBA00022729"/>
    </source>
</evidence>
<keyword evidence="5" id="KW-0677">Repeat</keyword>
<comment type="subcellular location">
    <subcellularLocation>
        <location evidence="1">Secreted</location>
        <location evidence="1">Extracellular space</location>
        <location evidence="1">Extracellular matrix</location>
    </subcellularLocation>
</comment>
<proteinExistence type="predicted"/>